<keyword evidence="3" id="KW-1185">Reference proteome</keyword>
<reference evidence="2" key="1">
    <citation type="submission" date="2021-02" db="EMBL/GenBank/DDBJ databases">
        <authorList>
            <person name="Dougan E. K."/>
            <person name="Rhodes N."/>
            <person name="Thang M."/>
            <person name="Chan C."/>
        </authorList>
    </citation>
    <scope>NUCLEOTIDE SEQUENCE</scope>
</reference>
<dbReference type="PANTHER" id="PTHR24113:SF15">
    <property type="entry name" value="NACHT DOMAIN-CONTAINING PROTEIN"/>
    <property type="match status" value="1"/>
</dbReference>
<evidence type="ECO:0000256" key="1">
    <source>
        <dbReference type="SAM" id="MobiDB-lite"/>
    </source>
</evidence>
<gene>
    <name evidence="2" type="ORF">SPIL2461_LOCUS22713</name>
</gene>
<dbReference type="InterPro" id="IPR032675">
    <property type="entry name" value="LRR_dom_sf"/>
</dbReference>
<name>A0A812Y3J8_SYMPI</name>
<accession>A0A812Y3J8</accession>
<dbReference type="AlphaFoldDB" id="A0A812Y3J8"/>
<dbReference type="GO" id="GO:0005096">
    <property type="term" value="F:GTPase activator activity"/>
    <property type="evidence" value="ECO:0007669"/>
    <property type="project" value="InterPro"/>
</dbReference>
<dbReference type="GO" id="GO:0048471">
    <property type="term" value="C:perinuclear region of cytoplasm"/>
    <property type="evidence" value="ECO:0007669"/>
    <property type="project" value="TreeGrafter"/>
</dbReference>
<evidence type="ECO:0000313" key="2">
    <source>
        <dbReference type="EMBL" id="CAE7770983.1"/>
    </source>
</evidence>
<dbReference type="EMBL" id="CAJNIZ010047576">
    <property type="protein sequence ID" value="CAE7770983.1"/>
    <property type="molecule type" value="Genomic_DNA"/>
</dbReference>
<dbReference type="InterPro" id="IPR027038">
    <property type="entry name" value="RanGap"/>
</dbReference>
<dbReference type="Gene3D" id="3.80.10.10">
    <property type="entry name" value="Ribonuclease Inhibitor"/>
    <property type="match status" value="2"/>
</dbReference>
<proteinExistence type="predicted"/>
<dbReference type="SUPFAM" id="SSF52047">
    <property type="entry name" value="RNI-like"/>
    <property type="match status" value="1"/>
</dbReference>
<sequence>MFQQLLEVLSYALAECHAWQDLSTSELHPLTRHGLDHYDVVNWVIKPLDGANKCSFVEMVADGIQEPEYYLSHYFGQPVQDILDCVRHHIRTRQLADDTPYWAWAYAHRYGLDEVLPDHLRNSSTWRAMSKSTGILLALGTTSVPLSRTWCLMEIALAVLDQRKPLDIAACAVEGVKILTEHLTEPERRTEHKTAGGGLRQKSHREQTFPAEMLLAAPDIGLERSDASSKLDRNRILYKFLEERGVEIGSVPLHRLLEKVNIKLRALFARMMWLPMLDTESGKLPRTRHALADCIRADAAKDRLEMNFSASRLDDPSLAAIAKAMHRNLAHVNLDFGMCTQITVKGVAELAKFLPAKLRTIRLNFKLCSGVGQGGVDALSNALPAGLTSLHLNLACNSEIRSLASLCRGIRSVHSLKFLDLDLSIVEYLSDKSLLALAEMLNDLVSLKNLLLSFRGCKSITDSGVVAVVEGLPPVTLLKLDFAFLQISNETVDALAHRMQVMSELGVMHINLQGCQDISEASVGHLVQMLPSSLKGAKLNLCDTPLPMNIQKLCRRLTTMRKWPLKPSPAFAKESRAAPVVQESADVGTEKPGLALRSLDLFVRRGCVDPRPPARPEARTSQGRRDGWQEKVMSMMSMPYSDEEQRRLRRTFSEPYQRQFRALLPKVAHQAKGSSIAAMANPECMFSRPRTTHSGFSEPVWYP</sequence>
<evidence type="ECO:0000313" key="3">
    <source>
        <dbReference type="Proteomes" id="UP000649617"/>
    </source>
</evidence>
<protein>
    <submittedName>
        <fullName evidence="2">Uncharacterized protein</fullName>
    </submittedName>
</protein>
<feature type="region of interest" description="Disordered" evidence="1">
    <location>
        <begin position="608"/>
        <end position="629"/>
    </location>
</feature>
<dbReference type="GO" id="GO:0006913">
    <property type="term" value="P:nucleocytoplasmic transport"/>
    <property type="evidence" value="ECO:0007669"/>
    <property type="project" value="TreeGrafter"/>
</dbReference>
<organism evidence="2 3">
    <name type="scientific">Symbiodinium pilosum</name>
    <name type="common">Dinoflagellate</name>
    <dbReference type="NCBI Taxonomy" id="2952"/>
    <lineage>
        <taxon>Eukaryota</taxon>
        <taxon>Sar</taxon>
        <taxon>Alveolata</taxon>
        <taxon>Dinophyceae</taxon>
        <taxon>Suessiales</taxon>
        <taxon>Symbiodiniaceae</taxon>
        <taxon>Symbiodinium</taxon>
    </lineage>
</organism>
<dbReference type="Proteomes" id="UP000649617">
    <property type="component" value="Unassembled WGS sequence"/>
</dbReference>
<dbReference type="OrthoDB" id="2585512at2759"/>
<dbReference type="GO" id="GO:0031267">
    <property type="term" value="F:small GTPase binding"/>
    <property type="evidence" value="ECO:0007669"/>
    <property type="project" value="TreeGrafter"/>
</dbReference>
<dbReference type="GO" id="GO:0005829">
    <property type="term" value="C:cytosol"/>
    <property type="evidence" value="ECO:0007669"/>
    <property type="project" value="TreeGrafter"/>
</dbReference>
<dbReference type="PANTHER" id="PTHR24113">
    <property type="entry name" value="RAN GTPASE-ACTIVATING PROTEIN 1"/>
    <property type="match status" value="1"/>
</dbReference>
<dbReference type="GO" id="GO:0005634">
    <property type="term" value="C:nucleus"/>
    <property type="evidence" value="ECO:0007669"/>
    <property type="project" value="TreeGrafter"/>
</dbReference>
<comment type="caution">
    <text evidence="2">The sequence shown here is derived from an EMBL/GenBank/DDBJ whole genome shotgun (WGS) entry which is preliminary data.</text>
</comment>